<protein>
    <submittedName>
        <fullName evidence="1">Uncharacterized protein</fullName>
    </submittedName>
</protein>
<proteinExistence type="predicted"/>
<accession>A0A6J5PZH8</accession>
<sequence length="502" mass="57065">MAFNQIVKTSQQPSIKLITLSDYDTSAEGQEKGLLRHRISSPDSSQSIGANRPFIKIGGQIISQIDSLVIDETSIIPKLTLIFTDVLGEFSGNDFPKRNLMASVYIAVSNEKFKPVRADYLITSIKTIPSNSVNSKLSLSNNMMYIVKGELFVPRLYNNVSKSYPELTSAAAIQKVCTELGLGYAQNEFTPSDTMTWININTSPLNFMREITNYAYRDDKSFFSGFISKELIFNFIEVNTQLLDIEPEITFPIAAEPLRSNFSQTQKDSTEKSEVNDMAMVNFLTNLRTYQGKPNHIVEANLISNQGDILKSDGYLKKIYYYDHFEPVEVKDGKLNKFKEFYTAPINTDGADETTMLIPDDEGLAEIGNKKWMNINYGNTHEHWNAARVFNTHNLKELEKMQLRIVTKGINYQVIRGSSIPVLLTLILADSLRKEVDLENPREIKERENLSDETIDTQLSGRYYVKGAKYHYDPNQSTPFSTELFLARREWRPSKITFTANA</sequence>
<evidence type="ECO:0000313" key="1">
    <source>
        <dbReference type="EMBL" id="CAB4175566.1"/>
    </source>
</evidence>
<gene>
    <name evidence="1" type="ORF">UFOVP972_254</name>
</gene>
<dbReference type="EMBL" id="LR796923">
    <property type="protein sequence ID" value="CAB4175566.1"/>
    <property type="molecule type" value="Genomic_DNA"/>
</dbReference>
<organism evidence="1">
    <name type="scientific">uncultured Caudovirales phage</name>
    <dbReference type="NCBI Taxonomy" id="2100421"/>
    <lineage>
        <taxon>Viruses</taxon>
        <taxon>Duplodnaviria</taxon>
        <taxon>Heunggongvirae</taxon>
        <taxon>Uroviricota</taxon>
        <taxon>Caudoviricetes</taxon>
        <taxon>Peduoviridae</taxon>
        <taxon>Maltschvirus</taxon>
        <taxon>Maltschvirus maltsch</taxon>
    </lineage>
</organism>
<name>A0A6J5PZH8_9CAUD</name>
<reference evidence="1" key="1">
    <citation type="submission" date="2020-05" db="EMBL/GenBank/DDBJ databases">
        <authorList>
            <person name="Chiriac C."/>
            <person name="Salcher M."/>
            <person name="Ghai R."/>
            <person name="Kavagutti S V."/>
        </authorList>
    </citation>
    <scope>NUCLEOTIDE SEQUENCE</scope>
</reference>